<feature type="chain" id="PRO_5006668335" evidence="3">
    <location>
        <begin position="19"/>
        <end position="556"/>
    </location>
</feature>
<evidence type="ECO:0000259" key="4">
    <source>
        <dbReference type="PROSITE" id="PS00624"/>
    </source>
</evidence>
<dbReference type="InterPro" id="IPR036188">
    <property type="entry name" value="FAD/NAD-bd_sf"/>
</dbReference>
<feature type="binding site" evidence="2">
    <location>
        <position position="278"/>
    </location>
    <ligand>
        <name>FAD</name>
        <dbReference type="ChEBI" id="CHEBI:57692"/>
    </ligand>
</feature>
<feature type="binding site" evidence="2">
    <location>
        <position position="142"/>
    </location>
    <ligand>
        <name>FAD</name>
        <dbReference type="ChEBI" id="CHEBI:57692"/>
    </ligand>
</feature>
<feature type="non-terminal residue" evidence="5">
    <location>
        <position position="556"/>
    </location>
</feature>
<evidence type="ECO:0000313" key="5">
    <source>
        <dbReference type="EMBL" id="KRT81622.1"/>
    </source>
</evidence>
<dbReference type="InterPro" id="IPR012132">
    <property type="entry name" value="GMC_OxRdtase"/>
</dbReference>
<sequence>MNLGFILLTHGFIPCTLYTNTTLSYNSHPPLIKPAYTSERWDDKPQFGAIHSPNSYTEKEYDFIIVGSGPAGCVITNRLSENPAWNVLLLEAGKEPSVITEIPAITSYFLLTDYNWGYLTQEQENMALGLVERRMHWPRGKVLGGSSVINAMIHFRGNRIDFDRWSENGNRGWSYDELLPYFLKSEDYHVKFQDPGYHHQGGYLHVEDVPYRSKSAEAFVEAMQEMGVKYVDYNGKNQSGVSYMHATTRNGRRCSAFNSLLEPIRKRKNLKIYTSARVIKIMIDKDTKHAWGVKYVKDKRLHIAKARKEIIISAGALSSPQLLMLSGIGPEDHLTELGIPVMKNLPVGLKLYDHLAFYGLTATVNESITIPFDDLYHSLQPLQEYIQGRGILATLTGAEALGIIRTPLAEDSYSDYPDIEYIFLGNSAHADKGEFFRKIGRITDEVYNAIWKPLEGRQAFTILPMLYHPKSYGYLRLKSKNPYHWPKFYGNYLTDPENLDVRTFIASIRIVQKLLQMPSFKKYNAKLVETPAPGCEEHNYDSDAYWECSLRHLSST</sequence>
<dbReference type="GO" id="GO:0016614">
    <property type="term" value="F:oxidoreductase activity, acting on CH-OH group of donors"/>
    <property type="evidence" value="ECO:0007669"/>
    <property type="project" value="InterPro"/>
</dbReference>
<name>A0A0T6B2L0_9SCAR</name>
<dbReference type="PIRSF" id="PIRSF000137">
    <property type="entry name" value="Alcohol_oxidase"/>
    <property type="match status" value="1"/>
</dbReference>
<evidence type="ECO:0000256" key="1">
    <source>
        <dbReference type="ARBA" id="ARBA00010790"/>
    </source>
</evidence>
<keyword evidence="2" id="KW-0285">Flavoprotein</keyword>
<evidence type="ECO:0000256" key="2">
    <source>
        <dbReference type="PIRSR" id="PIRSR000137-2"/>
    </source>
</evidence>
<dbReference type="SUPFAM" id="SSF51905">
    <property type="entry name" value="FAD/NAD(P)-binding domain"/>
    <property type="match status" value="1"/>
</dbReference>
<dbReference type="Pfam" id="PF05199">
    <property type="entry name" value="GMC_oxred_C"/>
    <property type="match status" value="1"/>
</dbReference>
<proteinExistence type="inferred from homology"/>
<gene>
    <name evidence="5" type="ORF">AMK59_5818</name>
</gene>
<dbReference type="SUPFAM" id="SSF54373">
    <property type="entry name" value="FAD-linked reductases, C-terminal domain"/>
    <property type="match status" value="1"/>
</dbReference>
<dbReference type="PANTHER" id="PTHR11552:SF208">
    <property type="entry name" value="RE36204P-RELATED"/>
    <property type="match status" value="1"/>
</dbReference>
<accession>A0A0T6B2L0</accession>
<protein>
    <submittedName>
        <fullName evidence="5">FAD dependent oxidoreductase</fullName>
    </submittedName>
</protein>
<dbReference type="Pfam" id="PF00732">
    <property type="entry name" value="GMC_oxred_N"/>
    <property type="match status" value="1"/>
</dbReference>
<dbReference type="InterPro" id="IPR000172">
    <property type="entry name" value="GMC_OxRdtase_N"/>
</dbReference>
<dbReference type="Gene3D" id="3.30.560.10">
    <property type="entry name" value="Glucose Oxidase, domain 3"/>
    <property type="match status" value="1"/>
</dbReference>
<dbReference type="OrthoDB" id="269227at2759"/>
<dbReference type="Proteomes" id="UP000051574">
    <property type="component" value="Unassembled WGS sequence"/>
</dbReference>
<dbReference type="PROSITE" id="PS00624">
    <property type="entry name" value="GMC_OXRED_2"/>
    <property type="match status" value="1"/>
</dbReference>
<comment type="similarity">
    <text evidence="1">Belongs to the GMC oxidoreductase family.</text>
</comment>
<comment type="cofactor">
    <cofactor evidence="2">
        <name>FAD</name>
        <dbReference type="ChEBI" id="CHEBI:57692"/>
    </cofactor>
</comment>
<comment type="caution">
    <text evidence="5">The sequence shown here is derived from an EMBL/GenBank/DDBJ whole genome shotgun (WGS) entry which is preliminary data.</text>
</comment>
<dbReference type="EMBL" id="LJIG01016098">
    <property type="protein sequence ID" value="KRT81622.1"/>
    <property type="molecule type" value="Genomic_DNA"/>
</dbReference>
<dbReference type="Gene3D" id="3.50.50.60">
    <property type="entry name" value="FAD/NAD(P)-binding domain"/>
    <property type="match status" value="1"/>
</dbReference>
<keyword evidence="3" id="KW-0732">Signal</keyword>
<evidence type="ECO:0000256" key="3">
    <source>
        <dbReference type="SAM" id="SignalP"/>
    </source>
</evidence>
<organism evidence="5 6">
    <name type="scientific">Oryctes borbonicus</name>
    <dbReference type="NCBI Taxonomy" id="1629725"/>
    <lineage>
        <taxon>Eukaryota</taxon>
        <taxon>Metazoa</taxon>
        <taxon>Ecdysozoa</taxon>
        <taxon>Arthropoda</taxon>
        <taxon>Hexapoda</taxon>
        <taxon>Insecta</taxon>
        <taxon>Pterygota</taxon>
        <taxon>Neoptera</taxon>
        <taxon>Endopterygota</taxon>
        <taxon>Coleoptera</taxon>
        <taxon>Polyphaga</taxon>
        <taxon>Scarabaeiformia</taxon>
        <taxon>Scarabaeidae</taxon>
        <taxon>Dynastinae</taxon>
        <taxon>Oryctes</taxon>
    </lineage>
</organism>
<keyword evidence="6" id="KW-1185">Reference proteome</keyword>
<evidence type="ECO:0000313" key="6">
    <source>
        <dbReference type="Proteomes" id="UP000051574"/>
    </source>
</evidence>
<dbReference type="AlphaFoldDB" id="A0A0T6B2L0"/>
<dbReference type="InterPro" id="IPR007867">
    <property type="entry name" value="GMC_OxRtase_C"/>
</dbReference>
<keyword evidence="2" id="KW-0274">FAD</keyword>
<dbReference type="PANTHER" id="PTHR11552">
    <property type="entry name" value="GLUCOSE-METHANOL-CHOLINE GMC OXIDOREDUCTASE"/>
    <property type="match status" value="1"/>
</dbReference>
<feature type="signal peptide" evidence="3">
    <location>
        <begin position="1"/>
        <end position="18"/>
    </location>
</feature>
<feature type="domain" description="Glucose-methanol-choline oxidoreductase N-terminal" evidence="4">
    <location>
        <begin position="315"/>
        <end position="329"/>
    </location>
</feature>
<reference evidence="5 6" key="1">
    <citation type="submission" date="2015-09" db="EMBL/GenBank/DDBJ databases">
        <title>Draft genome of the scarab beetle Oryctes borbonicus.</title>
        <authorList>
            <person name="Meyer J.M."/>
            <person name="Markov G.V."/>
            <person name="Baskaran P."/>
            <person name="Herrmann M."/>
            <person name="Sommer R.J."/>
            <person name="Roedelsperger C."/>
        </authorList>
    </citation>
    <scope>NUCLEOTIDE SEQUENCE [LARGE SCALE GENOMIC DNA]</scope>
    <source>
        <strain evidence="5">OB123</strain>
        <tissue evidence="5">Whole animal</tissue>
    </source>
</reference>
<dbReference type="GO" id="GO:0050660">
    <property type="term" value="F:flavin adenine dinucleotide binding"/>
    <property type="evidence" value="ECO:0007669"/>
    <property type="project" value="InterPro"/>
</dbReference>